<dbReference type="InterPro" id="IPR052803">
    <property type="entry name" value="Cilium-Associated_Jouberin"/>
</dbReference>
<keyword evidence="3" id="KW-1185">Reference proteome</keyword>
<dbReference type="SUPFAM" id="SSF50978">
    <property type="entry name" value="WD40 repeat-like"/>
    <property type="match status" value="1"/>
</dbReference>
<dbReference type="InterPro" id="IPR001680">
    <property type="entry name" value="WD40_rpt"/>
</dbReference>
<dbReference type="SMART" id="SM00320">
    <property type="entry name" value="WD40"/>
    <property type="match status" value="3"/>
</dbReference>
<sequence>MASSASADWGADAPGAPPVPPAPMSPASRAPLRLAIHRVEGALATSMVSPLVRVHLVDAASGYRWGKAAGEPCVFNENKDGTAYLRTKQEYGKEQRPEMQKGIVDAFGKERRFLPPWLADSGQSSFVRPFCTLPKKRGVRELPPWDEAFLLQISPDARMAFLFEILDATVHDEQLRLSPVAWGFLHLAAVQPSRRKLRIQLWSYRQRRNFCGRVALEENSDDIPLVVQEYIAAGVGEERPGALASAMASLLGRRRQKCPAALEFTLDMSQKPIQVEHPMDQGEKIPDTRLEVVAPKITVEQGSPKAETVAEEEILGHLAPQHARPKSQACVLPEELLWQVPSGKRGASRMAISPQSTLLAVATVKSVGSELKIFSLATGRLCATCAGHDAVVHDLCWHSFERREGQASSPMLLISCGGSRVQLYEVAEETPMGSHLKIHAKVNLTDLVYTVRPHPLMSTDPRCLILLCGGHFGLTLCQVTREFKAVAGHEGSLWVAHEPQMQQVQLGHKGGYGREAEVEADVLCVRFSTQTNSLENVYVTDSRGHIMLFQIRYDASVGVSASRVRTYAGSELLGVAIFGLEIVTAQLLEGKRISSVQLSMADDWALLFSRDHVIRLVSLQRGVLKVEQKMLGIHCGNYAVRGTISPDGQYVVCGSESGELLFWDKDGKQLVPPAVPQVRLAGPLMDVVWSERHHFVACCAMDEHALPLLAFVGEDAKDVQRPPKEGTKDPTTAHSPDLQSTLAISGISPSIDSDYRRWADHWINGNENARSAITMEEKKRMKENILLRILDKKAEETHFPLQSPSGRH</sequence>
<dbReference type="Pfam" id="PF00400">
    <property type="entry name" value="WD40"/>
    <property type="match status" value="1"/>
</dbReference>
<dbReference type="PANTHER" id="PTHR44499:SF1">
    <property type="entry name" value="JOUBERIN"/>
    <property type="match status" value="1"/>
</dbReference>
<organism evidence="2 3">
    <name type="scientific">Durusdinium trenchii</name>
    <dbReference type="NCBI Taxonomy" id="1381693"/>
    <lineage>
        <taxon>Eukaryota</taxon>
        <taxon>Sar</taxon>
        <taxon>Alveolata</taxon>
        <taxon>Dinophyceae</taxon>
        <taxon>Suessiales</taxon>
        <taxon>Symbiodiniaceae</taxon>
        <taxon>Durusdinium</taxon>
    </lineage>
</organism>
<feature type="region of interest" description="Disordered" evidence="1">
    <location>
        <begin position="1"/>
        <end position="26"/>
    </location>
</feature>
<gene>
    <name evidence="2" type="ORF">CCMP2556_LOCUS47906</name>
</gene>
<evidence type="ECO:0000313" key="3">
    <source>
        <dbReference type="Proteomes" id="UP001642484"/>
    </source>
</evidence>
<feature type="region of interest" description="Disordered" evidence="1">
    <location>
        <begin position="717"/>
        <end position="737"/>
    </location>
</feature>
<evidence type="ECO:0000256" key="1">
    <source>
        <dbReference type="SAM" id="MobiDB-lite"/>
    </source>
</evidence>
<feature type="compositionally biased region" description="Low complexity" evidence="1">
    <location>
        <begin position="1"/>
        <end position="14"/>
    </location>
</feature>
<reference evidence="2 3" key="1">
    <citation type="submission" date="2024-02" db="EMBL/GenBank/DDBJ databases">
        <authorList>
            <person name="Chen Y."/>
            <person name="Shah S."/>
            <person name="Dougan E. K."/>
            <person name="Thang M."/>
            <person name="Chan C."/>
        </authorList>
    </citation>
    <scope>NUCLEOTIDE SEQUENCE [LARGE SCALE GENOMIC DNA]</scope>
</reference>
<feature type="compositionally biased region" description="Basic and acidic residues" evidence="1">
    <location>
        <begin position="717"/>
        <end position="728"/>
    </location>
</feature>
<proteinExistence type="predicted"/>
<dbReference type="Proteomes" id="UP001642484">
    <property type="component" value="Unassembled WGS sequence"/>
</dbReference>
<dbReference type="InterPro" id="IPR036322">
    <property type="entry name" value="WD40_repeat_dom_sf"/>
</dbReference>
<comment type="caution">
    <text evidence="2">The sequence shown here is derived from an EMBL/GenBank/DDBJ whole genome shotgun (WGS) entry which is preliminary data.</text>
</comment>
<accession>A0ABP0RQX8</accession>
<dbReference type="PANTHER" id="PTHR44499">
    <property type="entry name" value="JOUBERIN"/>
    <property type="match status" value="1"/>
</dbReference>
<dbReference type="InterPro" id="IPR015943">
    <property type="entry name" value="WD40/YVTN_repeat-like_dom_sf"/>
</dbReference>
<dbReference type="Gene3D" id="2.130.10.10">
    <property type="entry name" value="YVTN repeat-like/Quinoprotein amine dehydrogenase"/>
    <property type="match status" value="1"/>
</dbReference>
<feature type="compositionally biased region" description="Pro residues" evidence="1">
    <location>
        <begin position="15"/>
        <end position="24"/>
    </location>
</feature>
<protein>
    <submittedName>
        <fullName evidence="2">Uncharacterized protein</fullName>
    </submittedName>
</protein>
<dbReference type="EMBL" id="CAXAMN010026251">
    <property type="protein sequence ID" value="CAK9101631.1"/>
    <property type="molecule type" value="Genomic_DNA"/>
</dbReference>
<name>A0ABP0RQX8_9DINO</name>
<evidence type="ECO:0000313" key="2">
    <source>
        <dbReference type="EMBL" id="CAK9101631.1"/>
    </source>
</evidence>